<dbReference type="CDD" id="cd07067">
    <property type="entry name" value="HP_PGM_like"/>
    <property type="match status" value="1"/>
</dbReference>
<dbReference type="EMBL" id="CDHN01000003">
    <property type="protein sequence ID" value="CEJ91173.1"/>
    <property type="molecule type" value="Genomic_DNA"/>
</dbReference>
<dbReference type="HOGENOM" id="CLU_039184_1_0_1"/>
<name>A0A0A1TKN8_9HYPO</name>
<gene>
    <name evidence="1" type="ORF">VHEMI06904</name>
</gene>
<dbReference type="OrthoDB" id="496981at2759"/>
<dbReference type="InterPro" id="IPR050275">
    <property type="entry name" value="PGM_Phosphatase"/>
</dbReference>
<dbReference type="SMART" id="SM00855">
    <property type="entry name" value="PGAM"/>
    <property type="match status" value="1"/>
</dbReference>
<organism evidence="1 2">
    <name type="scientific">[Torrubiella] hemipterigena</name>
    <dbReference type="NCBI Taxonomy" id="1531966"/>
    <lineage>
        <taxon>Eukaryota</taxon>
        <taxon>Fungi</taxon>
        <taxon>Dikarya</taxon>
        <taxon>Ascomycota</taxon>
        <taxon>Pezizomycotina</taxon>
        <taxon>Sordariomycetes</taxon>
        <taxon>Hypocreomycetidae</taxon>
        <taxon>Hypocreales</taxon>
        <taxon>Clavicipitaceae</taxon>
        <taxon>Clavicipitaceae incertae sedis</taxon>
        <taxon>'Torrubiella' clade</taxon>
    </lineage>
</organism>
<dbReference type="PANTHER" id="PTHR48100">
    <property type="entry name" value="BROAD-SPECIFICITY PHOSPHATASE YOR283W-RELATED"/>
    <property type="match status" value="1"/>
</dbReference>
<evidence type="ECO:0000313" key="2">
    <source>
        <dbReference type="Proteomes" id="UP000039046"/>
    </source>
</evidence>
<sequence>MAPTIHLVRHAQGWHNVNVENETMHDPELTPTGVQQCRDLRAQFPHHEKLTKLIASPMTRTLNTAIHSFGRNDLYPIKALDVLQELSDLPSDTGSSPAKLKEVFGDKADLSQVREEWTQKMDGQLFEPTLEKILARAKESRRLIRDIANLDSDEHVAVVSHGGFLHWLSDEWQGIPMPYPTNWKNCEYRSFKFVDGTGKDEDAKLVETEESWRRRKGSEARLSDQEQDELRRMLQREIVPTLKVKV</sequence>
<evidence type="ECO:0008006" key="3">
    <source>
        <dbReference type="Google" id="ProtNLM"/>
    </source>
</evidence>
<dbReference type="AlphaFoldDB" id="A0A0A1TKN8"/>
<protein>
    <recommendedName>
        <fullName evidence="3">Phosphoglycerate mutase family protein</fullName>
    </recommendedName>
</protein>
<dbReference type="SUPFAM" id="SSF53254">
    <property type="entry name" value="Phosphoglycerate mutase-like"/>
    <property type="match status" value="1"/>
</dbReference>
<dbReference type="Gene3D" id="3.40.50.1240">
    <property type="entry name" value="Phosphoglycerate mutase-like"/>
    <property type="match status" value="1"/>
</dbReference>
<evidence type="ECO:0000313" key="1">
    <source>
        <dbReference type="EMBL" id="CEJ91173.1"/>
    </source>
</evidence>
<dbReference type="InterPro" id="IPR029033">
    <property type="entry name" value="His_PPase_superfam"/>
</dbReference>
<accession>A0A0A1TKN8</accession>
<reference evidence="1 2" key="1">
    <citation type="journal article" date="2015" name="Genome Announc.">
        <title>Draft Genome Sequence and Gene Annotation of the Entomopathogenic Fungus Verticillium hemipterigenum.</title>
        <authorList>
            <person name="Horn F."/>
            <person name="Habel A."/>
            <person name="Scharf D.H."/>
            <person name="Dworschak J."/>
            <person name="Brakhage A.A."/>
            <person name="Guthke R."/>
            <person name="Hertweck C."/>
            <person name="Linde J."/>
        </authorList>
    </citation>
    <scope>NUCLEOTIDE SEQUENCE [LARGE SCALE GENOMIC DNA]</scope>
</reference>
<proteinExistence type="predicted"/>
<dbReference type="Proteomes" id="UP000039046">
    <property type="component" value="Unassembled WGS sequence"/>
</dbReference>
<dbReference type="Pfam" id="PF00300">
    <property type="entry name" value="His_Phos_1"/>
    <property type="match status" value="1"/>
</dbReference>
<dbReference type="InterPro" id="IPR013078">
    <property type="entry name" value="His_Pase_superF_clade-1"/>
</dbReference>
<keyword evidence="2" id="KW-1185">Reference proteome</keyword>
<dbReference type="GO" id="GO:0005737">
    <property type="term" value="C:cytoplasm"/>
    <property type="evidence" value="ECO:0007669"/>
    <property type="project" value="TreeGrafter"/>
</dbReference>
<dbReference type="GO" id="GO:0016791">
    <property type="term" value="F:phosphatase activity"/>
    <property type="evidence" value="ECO:0007669"/>
    <property type="project" value="TreeGrafter"/>
</dbReference>
<dbReference type="PANTHER" id="PTHR48100:SF54">
    <property type="entry name" value="PHOSPHATASE SPAC5H10.03-RELATED"/>
    <property type="match status" value="1"/>
</dbReference>